<feature type="transmembrane region" description="Helical" evidence="1">
    <location>
        <begin position="12"/>
        <end position="31"/>
    </location>
</feature>
<evidence type="ECO:0000313" key="3">
    <source>
        <dbReference type="Proteomes" id="UP000813420"/>
    </source>
</evidence>
<dbReference type="Proteomes" id="UP000813420">
    <property type="component" value="Unassembled WGS sequence"/>
</dbReference>
<name>A0A9D3AKC4_9FIRM</name>
<evidence type="ECO:0000313" key="2">
    <source>
        <dbReference type="EMBL" id="HJH50716.1"/>
    </source>
</evidence>
<keyword evidence="1" id="KW-0472">Membrane</keyword>
<proteinExistence type="predicted"/>
<comment type="caution">
    <text evidence="2">The sequence shown here is derived from an EMBL/GenBank/DDBJ whole genome shotgun (WGS) entry which is preliminary data.</text>
</comment>
<gene>
    <name evidence="2" type="ORF">K8V39_10680</name>
</gene>
<sequence length="63" mass="7438">MNHVKCFEKEWIVDIPLFLFMLYIAFALVVLKKKHTQLYNKSTPLHEASVENGAEKLRKIYSI</sequence>
<evidence type="ECO:0000256" key="1">
    <source>
        <dbReference type="SAM" id="Phobius"/>
    </source>
</evidence>
<dbReference type="EMBL" id="DYXE01000086">
    <property type="protein sequence ID" value="HJH50716.1"/>
    <property type="molecule type" value="Genomic_DNA"/>
</dbReference>
<dbReference type="RefSeq" id="WP_277272440.1">
    <property type="nucleotide sequence ID" value="NZ_DYXE01000086.1"/>
</dbReference>
<keyword evidence="1" id="KW-0812">Transmembrane</keyword>
<reference evidence="2" key="2">
    <citation type="submission" date="2021-09" db="EMBL/GenBank/DDBJ databases">
        <authorList>
            <person name="Gilroy R."/>
        </authorList>
    </citation>
    <scope>NUCLEOTIDE SEQUENCE</scope>
    <source>
        <strain evidence="2">USAMLcec4-12693</strain>
    </source>
</reference>
<dbReference type="AlphaFoldDB" id="A0A9D3AKC4"/>
<organism evidence="2 3">
    <name type="scientific">Merdimonas faecis</name>
    <dbReference type="NCBI Taxonomy" id="1653435"/>
    <lineage>
        <taxon>Bacteria</taxon>
        <taxon>Bacillati</taxon>
        <taxon>Bacillota</taxon>
        <taxon>Clostridia</taxon>
        <taxon>Lachnospirales</taxon>
        <taxon>Lachnospiraceae</taxon>
        <taxon>Merdimonas</taxon>
    </lineage>
</organism>
<keyword evidence="1" id="KW-1133">Transmembrane helix</keyword>
<accession>A0A9D3AKC4</accession>
<reference evidence="2" key="1">
    <citation type="journal article" date="2021" name="PeerJ">
        <title>Extensive microbial diversity within the chicken gut microbiome revealed by metagenomics and culture.</title>
        <authorList>
            <person name="Gilroy R."/>
            <person name="Ravi A."/>
            <person name="Getino M."/>
            <person name="Pursley I."/>
            <person name="Horton D.L."/>
            <person name="Alikhan N.F."/>
            <person name="Baker D."/>
            <person name="Gharbi K."/>
            <person name="Hall N."/>
            <person name="Watson M."/>
            <person name="Adriaenssens E.M."/>
            <person name="Foster-Nyarko E."/>
            <person name="Jarju S."/>
            <person name="Secka A."/>
            <person name="Antonio M."/>
            <person name="Oren A."/>
            <person name="Chaudhuri R.R."/>
            <person name="La Ragione R."/>
            <person name="Hildebrand F."/>
            <person name="Pallen M.J."/>
        </authorList>
    </citation>
    <scope>NUCLEOTIDE SEQUENCE</scope>
    <source>
        <strain evidence="2">USAMLcec4-12693</strain>
    </source>
</reference>
<protein>
    <submittedName>
        <fullName evidence="2">Uncharacterized protein</fullName>
    </submittedName>
</protein>